<keyword evidence="1" id="KW-0732">Signal</keyword>
<gene>
    <name evidence="3" type="ORF">HK107_01385</name>
</gene>
<feature type="domain" description="Amidohydrolase-related" evidence="2">
    <location>
        <begin position="266"/>
        <end position="395"/>
    </location>
</feature>
<keyword evidence="3" id="KW-0378">Hydrolase</keyword>
<accession>A0A7Y3W3P8</accession>
<dbReference type="PANTHER" id="PTHR43135">
    <property type="entry name" value="ALPHA-D-RIBOSE 1-METHYLPHOSPHONATE 5-TRIPHOSPHATE DIPHOSPHATASE"/>
    <property type="match status" value="1"/>
</dbReference>
<evidence type="ECO:0000259" key="2">
    <source>
        <dbReference type="Pfam" id="PF01979"/>
    </source>
</evidence>
<keyword evidence="4" id="KW-1185">Reference proteome</keyword>
<evidence type="ECO:0000313" key="4">
    <source>
        <dbReference type="Proteomes" id="UP000536835"/>
    </source>
</evidence>
<reference evidence="3 4" key="1">
    <citation type="submission" date="2020-05" db="EMBL/GenBank/DDBJ databases">
        <title>Parvularcula mediterraneae sp. nov., isolated from polypropylene straw from shallow seawater of the seashore of Laganas in Zakynthos island, Greece.</title>
        <authorList>
            <person name="Szabo I."/>
            <person name="Al-Omari J."/>
            <person name="Rado J."/>
            <person name="Szerdahelyi G.S."/>
        </authorList>
    </citation>
    <scope>NUCLEOTIDE SEQUENCE [LARGE SCALE GENOMIC DNA]</scope>
    <source>
        <strain evidence="3 4">ZS-1/3</strain>
    </source>
</reference>
<protein>
    <submittedName>
        <fullName evidence="3">Amidohydrolase family protein</fullName>
    </submittedName>
</protein>
<evidence type="ECO:0000256" key="1">
    <source>
        <dbReference type="SAM" id="SignalP"/>
    </source>
</evidence>
<dbReference type="Pfam" id="PF01979">
    <property type="entry name" value="Amidohydro_1"/>
    <property type="match status" value="1"/>
</dbReference>
<dbReference type="SUPFAM" id="SSF51556">
    <property type="entry name" value="Metallo-dependent hydrolases"/>
    <property type="match status" value="1"/>
</dbReference>
<dbReference type="Proteomes" id="UP000536835">
    <property type="component" value="Unassembled WGS sequence"/>
</dbReference>
<feature type="chain" id="PRO_5030602772" evidence="1">
    <location>
        <begin position="21"/>
        <end position="400"/>
    </location>
</feature>
<feature type="signal peptide" evidence="1">
    <location>
        <begin position="1"/>
        <end position="20"/>
    </location>
</feature>
<dbReference type="GO" id="GO:0016810">
    <property type="term" value="F:hydrolase activity, acting on carbon-nitrogen (but not peptide) bonds"/>
    <property type="evidence" value="ECO:0007669"/>
    <property type="project" value="InterPro"/>
</dbReference>
<dbReference type="PANTHER" id="PTHR43135:SF3">
    <property type="entry name" value="ALPHA-D-RIBOSE 1-METHYLPHOSPHONATE 5-TRIPHOSPHATE DIPHOSPHATASE"/>
    <property type="match status" value="1"/>
</dbReference>
<dbReference type="InterPro" id="IPR051781">
    <property type="entry name" value="Metallo-dep_Hydrolase"/>
</dbReference>
<dbReference type="SUPFAM" id="SSF51338">
    <property type="entry name" value="Composite domain of metallo-dependent hydrolases"/>
    <property type="match status" value="1"/>
</dbReference>
<dbReference type="InterPro" id="IPR032466">
    <property type="entry name" value="Metal_Hydrolase"/>
</dbReference>
<comment type="caution">
    <text evidence="3">The sequence shown here is derived from an EMBL/GenBank/DDBJ whole genome shotgun (WGS) entry which is preliminary data.</text>
</comment>
<proteinExistence type="predicted"/>
<organism evidence="3 4">
    <name type="scientific">Parvularcula mediterranea</name>
    <dbReference type="NCBI Taxonomy" id="2732508"/>
    <lineage>
        <taxon>Bacteria</taxon>
        <taxon>Pseudomonadati</taxon>
        <taxon>Pseudomonadota</taxon>
        <taxon>Alphaproteobacteria</taxon>
        <taxon>Parvularculales</taxon>
        <taxon>Parvularculaceae</taxon>
        <taxon>Parvularcula</taxon>
    </lineage>
</organism>
<evidence type="ECO:0000313" key="3">
    <source>
        <dbReference type="EMBL" id="NNU14975.1"/>
    </source>
</evidence>
<dbReference type="Gene3D" id="3.20.20.140">
    <property type="entry name" value="Metal-dependent hydrolases"/>
    <property type="match status" value="1"/>
</dbReference>
<dbReference type="InterPro" id="IPR006680">
    <property type="entry name" value="Amidohydro-rel"/>
</dbReference>
<sequence length="400" mass="41911">MRSFLTLAASALALAGAASAQDMVVLADKLFTGDAVIDDAAVLIEDGRISGVGMADDMEWDDDAEVMEVAVATPGFIDGRTVVGINGQYNIDADQDADEDTDPNGAELRVIDAYNPYEELIPYVRRHGVTTMHVTPGDVNPIAGQSAVVKTGGDILDDALISPSVGVLFNLGETPKAVYGGKGGPSTRMATASMIRAQLHGAKAWADKEDAGVDLEKQALADVLSGDKKAIFAAHRSDDIMTALRIGAEFGFTPVIAYGTEAYLIADTLAEQDVTVLVTPVLGRAAGRNETLNASLENAAILHDAGVNIVFATHQEGYVPKTRVLLWEAAIAVANGLPDEAAISAMTTAPAEMLGISDETGSIAEGKSADLVLFDGDPFEYVSHVEAVMLGGEVVHQREE</sequence>
<dbReference type="EMBL" id="JABFCX010000002">
    <property type="protein sequence ID" value="NNU14975.1"/>
    <property type="molecule type" value="Genomic_DNA"/>
</dbReference>
<dbReference type="InterPro" id="IPR011059">
    <property type="entry name" value="Metal-dep_hydrolase_composite"/>
</dbReference>
<dbReference type="RefSeq" id="WP_173196069.1">
    <property type="nucleotide sequence ID" value="NZ_JABFCX010000002.1"/>
</dbReference>
<name>A0A7Y3W3P8_9PROT</name>
<dbReference type="AlphaFoldDB" id="A0A7Y3W3P8"/>